<dbReference type="InterPro" id="IPR035919">
    <property type="entry name" value="EAL_sf"/>
</dbReference>
<dbReference type="Gene3D" id="1.10.3210.10">
    <property type="entry name" value="Hypothetical protein af1432"/>
    <property type="match status" value="1"/>
</dbReference>
<accession>A0A191ZJF6</accession>
<evidence type="ECO:0000313" key="3">
    <source>
        <dbReference type="EMBL" id="ANJ68000.1"/>
    </source>
</evidence>
<sequence>MQQVPSVAHRVRLARQPIVDRELQTVGYELLYRAQDADQIARISNSNQATASVVINALTEIGLESLVGTQQAFINVPMKLMFSDVLKGISARQLVLEILETVECNEATAKAMSELKACGFRIALDDFPTNHLGDPCVTNAHYIKLDVLAEGVDKVADSVARAHGAGLKVVAEKVEEWSDYEALKAAGVEYFQGHFFARPEMILRPSIRANKANLLSLLILMQDDNITMDAIADKVNTDLALSYRLLRLVNSAAIGLRRKVDSVQDAVRMLGLNTIRSMVYLSALTGVDGKAPALVKTALVRARFAETLAKKTQLANPYSAFLVGLFSTLDAFYNQPIDQIVSELPLADNITAALSERQGILGEILEYVVFYERGQWLEGDETTDKLNEVAPELYVTSVHWAETLL</sequence>
<dbReference type="PIRSF" id="PIRSF003180">
    <property type="entry name" value="DiGMPpdiest_YuxH"/>
    <property type="match status" value="1"/>
</dbReference>
<dbReference type="OrthoDB" id="9804751at2"/>
<dbReference type="Gene3D" id="3.20.20.450">
    <property type="entry name" value="EAL domain"/>
    <property type="match status" value="1"/>
</dbReference>
<gene>
    <name evidence="3" type="ORF">A9404_12005</name>
</gene>
<dbReference type="Pfam" id="PF08668">
    <property type="entry name" value="HDOD"/>
    <property type="match status" value="1"/>
</dbReference>
<dbReference type="InterPro" id="IPR013976">
    <property type="entry name" value="HDOD"/>
</dbReference>
<dbReference type="SUPFAM" id="SSF109604">
    <property type="entry name" value="HD-domain/PDEase-like"/>
    <property type="match status" value="1"/>
</dbReference>
<name>A0A191ZJF6_9GAMM</name>
<dbReference type="SMART" id="SM00052">
    <property type="entry name" value="EAL"/>
    <property type="match status" value="1"/>
</dbReference>
<evidence type="ECO:0000259" key="1">
    <source>
        <dbReference type="PROSITE" id="PS50883"/>
    </source>
</evidence>
<evidence type="ECO:0000259" key="2">
    <source>
        <dbReference type="PROSITE" id="PS51833"/>
    </source>
</evidence>
<dbReference type="KEGG" id="haz:A9404_12005"/>
<dbReference type="SUPFAM" id="SSF141868">
    <property type="entry name" value="EAL domain-like"/>
    <property type="match status" value="1"/>
</dbReference>
<feature type="domain" description="EAL" evidence="1">
    <location>
        <begin position="1"/>
        <end position="213"/>
    </location>
</feature>
<dbReference type="InterPro" id="IPR001633">
    <property type="entry name" value="EAL_dom"/>
</dbReference>
<dbReference type="InterPro" id="IPR052340">
    <property type="entry name" value="RNase_Y/CdgJ"/>
</dbReference>
<dbReference type="RefSeq" id="WP_066101988.1">
    <property type="nucleotide sequence ID" value="NZ_CP016027.1"/>
</dbReference>
<organism evidence="3 4">
    <name type="scientific">Halothiobacillus diazotrophicus</name>
    <dbReference type="NCBI Taxonomy" id="1860122"/>
    <lineage>
        <taxon>Bacteria</taxon>
        <taxon>Pseudomonadati</taxon>
        <taxon>Pseudomonadota</taxon>
        <taxon>Gammaproteobacteria</taxon>
        <taxon>Chromatiales</taxon>
        <taxon>Halothiobacillaceae</taxon>
        <taxon>Halothiobacillus</taxon>
    </lineage>
</organism>
<proteinExistence type="predicted"/>
<reference evidence="3 4" key="1">
    <citation type="submission" date="2016-06" db="EMBL/GenBank/DDBJ databases">
        <title>Insight into the functional genes involving in sulfur oxidation in Pearl River water.</title>
        <authorList>
            <person name="Luo J."/>
            <person name="Tan X."/>
            <person name="Lin W."/>
        </authorList>
    </citation>
    <scope>NUCLEOTIDE SEQUENCE [LARGE SCALE GENOMIC DNA]</scope>
    <source>
        <strain evidence="3 4">LS2</strain>
    </source>
</reference>
<dbReference type="STRING" id="1860122.A9404_12005"/>
<dbReference type="CDD" id="cd01948">
    <property type="entry name" value="EAL"/>
    <property type="match status" value="1"/>
</dbReference>
<dbReference type="PROSITE" id="PS51833">
    <property type="entry name" value="HDOD"/>
    <property type="match status" value="1"/>
</dbReference>
<dbReference type="PANTHER" id="PTHR33525">
    <property type="match status" value="1"/>
</dbReference>
<evidence type="ECO:0008006" key="5">
    <source>
        <dbReference type="Google" id="ProtNLM"/>
    </source>
</evidence>
<dbReference type="Proteomes" id="UP000078596">
    <property type="component" value="Chromosome"/>
</dbReference>
<dbReference type="EMBL" id="CP016027">
    <property type="protein sequence ID" value="ANJ68000.1"/>
    <property type="molecule type" value="Genomic_DNA"/>
</dbReference>
<evidence type="ECO:0000313" key="4">
    <source>
        <dbReference type="Proteomes" id="UP000078596"/>
    </source>
</evidence>
<dbReference type="PANTHER" id="PTHR33525:SF4">
    <property type="entry name" value="CYCLIC DI-GMP PHOSPHODIESTERASE CDGJ"/>
    <property type="match status" value="1"/>
</dbReference>
<keyword evidence="4" id="KW-1185">Reference proteome</keyword>
<feature type="domain" description="HDOD" evidence="2">
    <location>
        <begin position="204"/>
        <end position="392"/>
    </location>
</feature>
<dbReference type="InterPro" id="IPR014408">
    <property type="entry name" value="dGMP_Pdiesterase_EAL/HD-GYP"/>
</dbReference>
<dbReference type="Pfam" id="PF00563">
    <property type="entry name" value="EAL"/>
    <property type="match status" value="1"/>
</dbReference>
<dbReference type="PROSITE" id="PS50883">
    <property type="entry name" value="EAL"/>
    <property type="match status" value="1"/>
</dbReference>
<protein>
    <recommendedName>
        <fullName evidence="5">HDOD domain-containing protein</fullName>
    </recommendedName>
</protein>
<dbReference type="AlphaFoldDB" id="A0A191ZJF6"/>